<feature type="compositionally biased region" description="Polar residues" evidence="5">
    <location>
        <begin position="2255"/>
        <end position="2265"/>
    </location>
</feature>
<evidence type="ECO:0000259" key="7">
    <source>
        <dbReference type="Pfam" id="PF13087"/>
    </source>
</evidence>
<dbReference type="InterPro" id="IPR041679">
    <property type="entry name" value="DNA2/NAM7-like_C"/>
</dbReference>
<dbReference type="Gene3D" id="3.40.50.300">
    <property type="entry name" value="P-loop containing nucleotide triphosphate hydrolases"/>
    <property type="match status" value="2"/>
</dbReference>
<dbReference type="CDD" id="cd18808">
    <property type="entry name" value="SF1_C_Upf1"/>
    <property type="match status" value="1"/>
</dbReference>
<dbReference type="CDD" id="cd18042">
    <property type="entry name" value="DEXXQc_SETX"/>
    <property type="match status" value="1"/>
</dbReference>
<name>A0A835UST0_VANPL</name>
<evidence type="ECO:0000313" key="9">
    <source>
        <dbReference type="EMBL" id="KAG0470411.1"/>
    </source>
</evidence>
<feature type="domain" description="DNA2/NAM7 helicase-like C-terminal" evidence="7">
    <location>
        <begin position="1784"/>
        <end position="1989"/>
    </location>
</feature>
<dbReference type="InterPro" id="IPR056474">
    <property type="entry name" value="SEN1_barrel"/>
</dbReference>
<dbReference type="Pfam" id="PF23576">
    <property type="entry name" value="SEN1_barrel"/>
    <property type="match status" value="1"/>
</dbReference>
<keyword evidence="2" id="KW-0378">Hydrolase</keyword>
<dbReference type="OrthoDB" id="802676at2759"/>
<feature type="region of interest" description="Disordered" evidence="5">
    <location>
        <begin position="2238"/>
        <end position="2265"/>
    </location>
</feature>
<feature type="compositionally biased region" description="Polar residues" evidence="5">
    <location>
        <begin position="2026"/>
        <end position="2051"/>
    </location>
</feature>
<sequence>FSDCFGFLENISDEVHLWCGYPDLMGPLLETFHNYYCDQSSNSPLKLMWKRISEELGQCMQCIFQHHQAQVSYDLDYESDAVGPLLKVLHQLDEERVAGHIKEINSRIKHGEYDADSYSSAVISIMFEVLTYPVLFDDLSLVNEFQIFLEAVDKHHDVTLAGSQQYPGVYALLFLKSGRARAIGYRLAGCMGKLRNAADLEPLQPLLKKYIGFLETDAVPSIIGDSRPRVVLERTTVWLGVKTLLGFLEAPAYEEGVLERYPVFLSIVLNHVSGDTLDFSYAIACLRISFEILGSKLWLRTALSPSVMRNTLLGQCFHTRNEKSHKDIFDNFLPFLQSLESHQDGEHEKQRRNLLYFLLHQVTQSSNFSDLMRKNARKIALLIIHRGYKMVPPCPPFECAHMWGPSLINSLKDSTLHSSLRQPAFDLIATIIVSDASALIFFKQKTCLLNKNDFCFFVSSIDEDDEANIPEGAEEKDNCCWTEFSLQCKLVLSECAAWMCVPLLWHGVLLEVGPATLPASFSKAVFWALSHVSVVELNFNSDLSLPVHDWLSVNASEISSSFQWQTPTGSDDGGEGRESRSAIRASSKPIPLIRTLKRFATEFMLQLENRELQKQWTWEPTMAESLILSLLDPDDVVRRAGKILLELFSCECLLTSGLKFLCSSSSSLFAVLAGLRYIFRLVHVCPITDSFCSLHHAFFVTGKLLKELVRSPVLSSLNPLEHSKYGKFSSQGGFLRQPSIEHISSDPSDPILNSMDTKSWERFSCLLSQAMWPSVLKCLVEGKKRIDSMKCQMTCVRLLETLPAVYERLILSSSEESRNMLPVVPISSDFKWLSDLVDWGRSSLVVVIRHWKQCMLAVLNIIKRSCGFSTESMINIIEKQISTDAVPVSNLQKKILGLAVSLAQLVSINENSQIPKQKSVAFEPSSMQKVLDADTSLCFSSGPKEEHIEKELIVLSDDESEKVVSSEISASCCINSSLLPFHETSHLPTDKSLLSDGQSNSMVGNSTFDMPEPFPSGIFIEDDLPSSKDKKDELGFSKAGNTECVFDKNGDSHMDLADPGSSLVKSSHNSNVHHNDQSFAEVIFTSVAKTNMLPRKADAMIQALVHDDINDPLEAALHSTNSRQPVVTKLSTLAPKRKVIQLLLPANNKSSSLSRADISSRRLKPPKLDDWYRLVLEMDYFTMVGLNSINAEEKFASSLKEVPLRFESADQYVKIFRPLVLEEFKAQLQNSFLESSVEDMHCGSLCIVSVERIDDFHIIRACPNEKESAASIVCMENDLVLLTKKPLESSVQSTHALGKVERREKSDKTFSLILVIRFYLQGSYSRLNKVKRLLIERSKWFLNRVMSITPQLREFQALSSLNEIPMLPIILNPVGHSHGHSVMNELSKLSQPMQKMLKSSFNGSQLQAISIAIRSKASKNFELSLIQGPPGTGKTRTIVAIVSALLALRRVPNTSGSNILTESTTAINGFSKPRAQLSNSAAVARAWQDAALAKQLIKDSEKNSLCTEYSCKERVLICAQSNAAVDELVSRVNDGLCGNDGKMYTPFIVRVGNAKTVHSNSLPYFIDTLVEQRLAEETSRAGNGDTGNDSCLDCSSSLRTKLEKLVERIQYYESKRAKSKDDVDVNSTCCDNTSKEDDMHEIPDSAIGAKLNILYREKKLIYQNLSIAQARERKASEESKALKHKIRKSILREAEIVVTTLSGCGGDLYGVCYESASASLSGKFFEQSLFDVVLIDEAAQALEPATLIPLQLLKSNGAKCVMVGDPKQLPATVLSSVASKFLYACSMFERLQRAGHPVIMLTEQYRMHPEICSFPSLHFYDKKLLNGIDMESKSAKFHQHVYLGPYMFFDIADGHENHGKGSGSLSLYNEAEVEAAISIMRFLRKRYVSEFTSKKIGIITPYKSQLHLLRSRFSSVFGPGTMSDMEFNTVDGFQGREVDILVLSTVRSSAHISRSTGSSSRNIGFVADVRRMNVALTRAKFSLWIVGNANTLQTNPHWSALVQNAKERNLFLSVLQPYESFLERGSSFSERNSCPSSQVRKADTAESSCNFEQDRKNGKGDHRKKTKLLGEKTMLHPTNRSRDCEPATSMGTQRMANDKHGRLNSSRTASHEDAASKLQKQKDKVGSSKNSSQKIQKSNKEGSKTYQSDALFDADCGLGASMDDKANHGLSEHDVCTKACESIASGLLSSDKAQKGKMEKSRSSDDRSAAKDLLATRKRQRDDVEALLPSALISSRKTGMLSNGAAVKKPPAATNVKSNSKTSKD</sequence>
<dbReference type="InterPro" id="IPR027417">
    <property type="entry name" value="P-loop_NTPase"/>
</dbReference>
<keyword evidence="3" id="KW-0347">Helicase</keyword>
<feature type="region of interest" description="Disordered" evidence="5">
    <location>
        <begin position="563"/>
        <end position="584"/>
    </location>
</feature>
<accession>A0A835UST0</accession>
<feature type="compositionally biased region" description="Basic and acidic residues" evidence="5">
    <location>
        <begin position="2192"/>
        <end position="2210"/>
    </location>
</feature>
<dbReference type="GO" id="GO:0016787">
    <property type="term" value="F:hydrolase activity"/>
    <property type="evidence" value="ECO:0007669"/>
    <property type="project" value="UniProtKB-KW"/>
</dbReference>
<feature type="domain" description="Helicase SEN1 beta-barrel" evidence="8">
    <location>
        <begin position="1239"/>
        <end position="1345"/>
    </location>
</feature>
<evidence type="ECO:0000313" key="10">
    <source>
        <dbReference type="Proteomes" id="UP000636800"/>
    </source>
</evidence>
<comment type="caution">
    <text evidence="9">The sequence shown here is derived from an EMBL/GenBank/DDBJ whole genome shotgun (WGS) entry which is preliminary data.</text>
</comment>
<proteinExistence type="predicted"/>
<dbReference type="Pfam" id="PF13086">
    <property type="entry name" value="AAA_11"/>
    <property type="match status" value="1"/>
</dbReference>
<dbReference type="PANTHER" id="PTHR10887:SF495">
    <property type="entry name" value="HELICASE SENATAXIN ISOFORM X1-RELATED"/>
    <property type="match status" value="1"/>
</dbReference>
<feature type="compositionally biased region" description="Basic and acidic residues" evidence="5">
    <location>
        <begin position="2109"/>
        <end position="2126"/>
    </location>
</feature>
<evidence type="ECO:0000256" key="4">
    <source>
        <dbReference type="ARBA" id="ARBA00022840"/>
    </source>
</evidence>
<dbReference type="GO" id="GO:0005524">
    <property type="term" value="F:ATP binding"/>
    <property type="evidence" value="ECO:0007669"/>
    <property type="project" value="UniProtKB-KW"/>
</dbReference>
<evidence type="ECO:0000259" key="6">
    <source>
        <dbReference type="Pfam" id="PF13086"/>
    </source>
</evidence>
<evidence type="ECO:0000256" key="1">
    <source>
        <dbReference type="ARBA" id="ARBA00022741"/>
    </source>
</evidence>
<feature type="region of interest" description="Disordered" evidence="5">
    <location>
        <begin position="2191"/>
        <end position="2221"/>
    </location>
</feature>
<keyword evidence="10" id="KW-1185">Reference proteome</keyword>
<protein>
    <submittedName>
        <fullName evidence="9">Uncharacterized protein</fullName>
    </submittedName>
</protein>
<dbReference type="GO" id="GO:0005694">
    <property type="term" value="C:chromosome"/>
    <property type="evidence" value="ECO:0007669"/>
    <property type="project" value="UniProtKB-ARBA"/>
</dbReference>
<feature type="non-terminal residue" evidence="9">
    <location>
        <position position="2265"/>
    </location>
</feature>
<dbReference type="FunFam" id="3.40.50.300:FF:000326">
    <property type="entry name" value="P-loop containing nucleoside triphosphate hydrolase"/>
    <property type="match status" value="1"/>
</dbReference>
<dbReference type="GO" id="GO:0004386">
    <property type="term" value="F:helicase activity"/>
    <property type="evidence" value="ECO:0007669"/>
    <property type="project" value="UniProtKB-KW"/>
</dbReference>
<feature type="compositionally biased region" description="Basic and acidic residues" evidence="5">
    <location>
        <begin position="2068"/>
        <end position="2085"/>
    </location>
</feature>
<gene>
    <name evidence="9" type="ORF">HPP92_017111</name>
</gene>
<dbReference type="Proteomes" id="UP000636800">
    <property type="component" value="Unassembled WGS sequence"/>
</dbReference>
<dbReference type="SUPFAM" id="SSF52540">
    <property type="entry name" value="P-loop containing nucleoside triphosphate hydrolases"/>
    <property type="match status" value="1"/>
</dbReference>
<feature type="domain" description="DNA2/NAM7 helicase helicase" evidence="6">
    <location>
        <begin position="1401"/>
        <end position="1775"/>
    </location>
</feature>
<dbReference type="InterPro" id="IPR047187">
    <property type="entry name" value="SF1_C_Upf1"/>
</dbReference>
<dbReference type="Pfam" id="PF13087">
    <property type="entry name" value="AAA_12"/>
    <property type="match status" value="1"/>
</dbReference>
<dbReference type="InterPro" id="IPR045055">
    <property type="entry name" value="DNA2/NAM7-like"/>
</dbReference>
<feature type="region of interest" description="Disordered" evidence="5">
    <location>
        <begin position="2026"/>
        <end position="2146"/>
    </location>
</feature>
<evidence type="ECO:0000256" key="3">
    <source>
        <dbReference type="ARBA" id="ARBA00022806"/>
    </source>
</evidence>
<keyword evidence="1" id="KW-0547">Nucleotide-binding</keyword>
<evidence type="ECO:0000259" key="8">
    <source>
        <dbReference type="Pfam" id="PF23576"/>
    </source>
</evidence>
<keyword evidence="4" id="KW-0067">ATP-binding</keyword>
<evidence type="ECO:0000256" key="5">
    <source>
        <dbReference type="SAM" id="MobiDB-lite"/>
    </source>
</evidence>
<dbReference type="InterPro" id="IPR041677">
    <property type="entry name" value="DNA2/NAM7_AAA_11"/>
</dbReference>
<evidence type="ECO:0000256" key="2">
    <source>
        <dbReference type="ARBA" id="ARBA00022801"/>
    </source>
</evidence>
<feature type="compositionally biased region" description="Low complexity" evidence="5">
    <location>
        <begin position="2127"/>
        <end position="2136"/>
    </location>
</feature>
<dbReference type="EMBL" id="JADCNL010000008">
    <property type="protein sequence ID" value="KAG0470411.1"/>
    <property type="molecule type" value="Genomic_DNA"/>
</dbReference>
<organism evidence="9 10">
    <name type="scientific">Vanilla planifolia</name>
    <name type="common">Vanilla</name>
    <dbReference type="NCBI Taxonomy" id="51239"/>
    <lineage>
        <taxon>Eukaryota</taxon>
        <taxon>Viridiplantae</taxon>
        <taxon>Streptophyta</taxon>
        <taxon>Embryophyta</taxon>
        <taxon>Tracheophyta</taxon>
        <taxon>Spermatophyta</taxon>
        <taxon>Magnoliopsida</taxon>
        <taxon>Liliopsida</taxon>
        <taxon>Asparagales</taxon>
        <taxon>Orchidaceae</taxon>
        <taxon>Vanilloideae</taxon>
        <taxon>Vanilleae</taxon>
        <taxon>Vanilla</taxon>
    </lineage>
</organism>
<reference evidence="9 10" key="1">
    <citation type="journal article" date="2020" name="Nat. Food">
        <title>A phased Vanilla planifolia genome enables genetic improvement of flavour and production.</title>
        <authorList>
            <person name="Hasing T."/>
            <person name="Tang H."/>
            <person name="Brym M."/>
            <person name="Khazi F."/>
            <person name="Huang T."/>
            <person name="Chambers A.H."/>
        </authorList>
    </citation>
    <scope>NUCLEOTIDE SEQUENCE [LARGE SCALE GENOMIC DNA]</scope>
    <source>
        <tissue evidence="9">Leaf</tissue>
    </source>
</reference>
<dbReference type="PANTHER" id="PTHR10887">
    <property type="entry name" value="DNA2/NAM7 HELICASE FAMILY"/>
    <property type="match status" value="1"/>
</dbReference>